<evidence type="ECO:0000313" key="11">
    <source>
        <dbReference type="EMBL" id="MEU0706902.1"/>
    </source>
</evidence>
<comment type="caution">
    <text evidence="11">The sequence shown here is derived from an EMBL/GenBank/DDBJ whole genome shotgun (WGS) entry which is preliminary data.</text>
</comment>
<protein>
    <submittedName>
        <fullName evidence="11">MFS transporter</fullName>
    </submittedName>
</protein>
<feature type="transmembrane region" description="Helical" evidence="9">
    <location>
        <begin position="328"/>
        <end position="347"/>
    </location>
</feature>
<feature type="transmembrane region" description="Helical" evidence="9">
    <location>
        <begin position="76"/>
        <end position="95"/>
    </location>
</feature>
<dbReference type="EMBL" id="JBEXZR010000003">
    <property type="protein sequence ID" value="MEU0706902.1"/>
    <property type="molecule type" value="Genomic_DNA"/>
</dbReference>
<feature type="transmembrane region" description="Helical" evidence="9">
    <location>
        <begin position="264"/>
        <end position="284"/>
    </location>
</feature>
<evidence type="ECO:0000259" key="10">
    <source>
        <dbReference type="PROSITE" id="PS50850"/>
    </source>
</evidence>
<proteinExistence type="predicted"/>
<dbReference type="SUPFAM" id="SSF103473">
    <property type="entry name" value="MFS general substrate transporter"/>
    <property type="match status" value="1"/>
</dbReference>
<reference evidence="11 12" key="1">
    <citation type="submission" date="2024-06" db="EMBL/GenBank/DDBJ databases">
        <title>The Natural Products Discovery Center: Release of the First 8490 Sequenced Strains for Exploring Actinobacteria Biosynthetic Diversity.</title>
        <authorList>
            <person name="Kalkreuter E."/>
            <person name="Kautsar S.A."/>
            <person name="Yang D."/>
            <person name="Bader C.D."/>
            <person name="Teijaro C.N."/>
            <person name="Fluegel L."/>
            <person name="Davis C.M."/>
            <person name="Simpson J.R."/>
            <person name="Lauterbach L."/>
            <person name="Steele A.D."/>
            <person name="Gui C."/>
            <person name="Meng S."/>
            <person name="Li G."/>
            <person name="Viehrig K."/>
            <person name="Ye F."/>
            <person name="Su P."/>
            <person name="Kiefer A.F."/>
            <person name="Nichols A."/>
            <person name="Cepeda A.J."/>
            <person name="Yan W."/>
            <person name="Fan B."/>
            <person name="Jiang Y."/>
            <person name="Adhikari A."/>
            <person name="Zheng C.-J."/>
            <person name="Schuster L."/>
            <person name="Cowan T.M."/>
            <person name="Smanski M.J."/>
            <person name="Chevrette M.G."/>
            <person name="De Carvalho L.P.S."/>
            <person name="Shen B."/>
        </authorList>
    </citation>
    <scope>NUCLEOTIDE SEQUENCE [LARGE SCALE GENOMIC DNA]</scope>
    <source>
        <strain evidence="11 12">NPDC006337</strain>
    </source>
</reference>
<accession>A0ABV2W029</accession>
<dbReference type="PRINTS" id="PR01036">
    <property type="entry name" value="TCRTETB"/>
</dbReference>
<keyword evidence="6 9" id="KW-0472">Membrane</keyword>
<feature type="transmembrane region" description="Helical" evidence="9">
    <location>
        <begin position="164"/>
        <end position="184"/>
    </location>
</feature>
<evidence type="ECO:0000256" key="5">
    <source>
        <dbReference type="ARBA" id="ARBA00022989"/>
    </source>
</evidence>
<keyword evidence="12" id="KW-1185">Reference proteome</keyword>
<evidence type="ECO:0000256" key="4">
    <source>
        <dbReference type="ARBA" id="ARBA00022692"/>
    </source>
</evidence>
<name>A0ABV2W029_9ACTN</name>
<feature type="transmembrane region" description="Helical" evidence="9">
    <location>
        <begin position="359"/>
        <end position="380"/>
    </location>
</feature>
<feature type="transmembrane region" description="Helical" evidence="9">
    <location>
        <begin position="196"/>
        <end position="214"/>
    </location>
</feature>
<evidence type="ECO:0000256" key="8">
    <source>
        <dbReference type="SAM" id="MobiDB-lite"/>
    </source>
</evidence>
<feature type="transmembrane region" description="Helical" evidence="9">
    <location>
        <begin position="7"/>
        <end position="28"/>
    </location>
</feature>
<evidence type="ECO:0000256" key="3">
    <source>
        <dbReference type="ARBA" id="ARBA00022475"/>
    </source>
</evidence>
<feature type="region of interest" description="Disordered" evidence="8">
    <location>
        <begin position="465"/>
        <end position="492"/>
    </location>
</feature>
<dbReference type="PROSITE" id="PS50850">
    <property type="entry name" value="MFS"/>
    <property type="match status" value="1"/>
</dbReference>
<feature type="transmembrane region" description="Helical" evidence="9">
    <location>
        <begin position="226"/>
        <end position="243"/>
    </location>
</feature>
<evidence type="ECO:0000256" key="9">
    <source>
        <dbReference type="SAM" id="Phobius"/>
    </source>
</evidence>
<dbReference type="Gene3D" id="1.20.1720.10">
    <property type="entry name" value="Multidrug resistance protein D"/>
    <property type="match status" value="1"/>
</dbReference>
<feature type="transmembrane region" description="Helical" evidence="9">
    <location>
        <begin position="48"/>
        <end position="67"/>
    </location>
</feature>
<evidence type="ECO:0000256" key="6">
    <source>
        <dbReference type="ARBA" id="ARBA00023136"/>
    </source>
</evidence>
<sequence>MSRRLSPMWAVVVTAVPMFMVSLDNLVVTNALPDISETFDVGQAELQWVVNGYVLAFAGLLLAASALGDRFGRRRVFAWGVVLFTVSSAACALADSAELLVAARVVQGAGAAAILPLSLTLSAAAVPEERRSMAIGIWGGVNGLGIAVGPLVGGLVTEGIDWHWIFWLNLPIGVLALPALLWAVKESRGRDGKVDVVGAALVSASVVAAVWAIVEAGEAGWGRPAVLGALAFTLVTMAAFLGWEARTAHPLVPLRFFRNRAFALSNLVSLTMYFGVFGSIYYLVQFIQGPMGYSPLEAGLATLPWTAAPMIVVPLASAFVDRIGGGRLMAAGSLLQGAALGWIAYVAEPGLSYAPLAPAMVAAGIGMGLVFASNPVVVLASVTEDEHGKASGINNTVREFSGALGVAVLTTVFLYAAGPAADPGGTASAQAFVDGMRPAVWIGVAVVLAGAVGALFIRHPLPPANTAPAPAPAGEADRHPAGDRPEPVAATR</sequence>
<dbReference type="PANTHER" id="PTHR42718">
    <property type="entry name" value="MAJOR FACILITATOR SUPERFAMILY MULTIDRUG TRANSPORTER MFSC"/>
    <property type="match status" value="1"/>
</dbReference>
<feature type="transmembrane region" description="Helical" evidence="9">
    <location>
        <begin position="438"/>
        <end position="457"/>
    </location>
</feature>
<dbReference type="CDD" id="cd17321">
    <property type="entry name" value="MFS_MMR_MDR_like"/>
    <property type="match status" value="1"/>
</dbReference>
<keyword evidence="4 9" id="KW-0812">Transmembrane</keyword>
<dbReference type="NCBIfam" id="TIGR00711">
    <property type="entry name" value="efflux_EmrB"/>
    <property type="match status" value="1"/>
</dbReference>
<dbReference type="RefSeq" id="WP_360029027.1">
    <property type="nucleotide sequence ID" value="NZ_JBEXZR010000003.1"/>
</dbReference>
<keyword evidence="2" id="KW-0813">Transport</keyword>
<dbReference type="InterPro" id="IPR020846">
    <property type="entry name" value="MFS_dom"/>
</dbReference>
<feature type="transmembrane region" description="Helical" evidence="9">
    <location>
        <begin position="400"/>
        <end position="418"/>
    </location>
</feature>
<dbReference type="Gene3D" id="1.20.1250.20">
    <property type="entry name" value="MFS general substrate transporter like domains"/>
    <property type="match status" value="1"/>
</dbReference>
<dbReference type="PANTHER" id="PTHR42718:SF42">
    <property type="entry name" value="EXPORT PROTEIN"/>
    <property type="match status" value="1"/>
</dbReference>
<dbReference type="InterPro" id="IPR011701">
    <property type="entry name" value="MFS"/>
</dbReference>
<evidence type="ECO:0000256" key="1">
    <source>
        <dbReference type="ARBA" id="ARBA00004651"/>
    </source>
</evidence>
<keyword evidence="5 9" id="KW-1133">Transmembrane helix</keyword>
<feature type="domain" description="Major facilitator superfamily (MFS) profile" evidence="10">
    <location>
        <begin position="10"/>
        <end position="462"/>
    </location>
</feature>
<feature type="transmembrane region" description="Helical" evidence="9">
    <location>
        <begin position="101"/>
        <end position="126"/>
    </location>
</feature>
<feature type="transmembrane region" description="Helical" evidence="9">
    <location>
        <begin position="133"/>
        <end position="152"/>
    </location>
</feature>
<dbReference type="InterPro" id="IPR036259">
    <property type="entry name" value="MFS_trans_sf"/>
</dbReference>
<keyword evidence="3" id="KW-1003">Cell membrane</keyword>
<organism evidence="11 12">
    <name type="scientific">Streptomyces lavendulocolor</name>
    <dbReference type="NCBI Taxonomy" id="67316"/>
    <lineage>
        <taxon>Bacteria</taxon>
        <taxon>Bacillati</taxon>
        <taxon>Actinomycetota</taxon>
        <taxon>Actinomycetes</taxon>
        <taxon>Kitasatosporales</taxon>
        <taxon>Streptomycetaceae</taxon>
        <taxon>Streptomyces</taxon>
    </lineage>
</organism>
<evidence type="ECO:0000256" key="2">
    <source>
        <dbReference type="ARBA" id="ARBA00022448"/>
    </source>
</evidence>
<dbReference type="InterPro" id="IPR004638">
    <property type="entry name" value="EmrB-like"/>
</dbReference>
<evidence type="ECO:0000313" key="12">
    <source>
        <dbReference type="Proteomes" id="UP001550378"/>
    </source>
</evidence>
<dbReference type="Proteomes" id="UP001550378">
    <property type="component" value="Unassembled WGS sequence"/>
</dbReference>
<keyword evidence="7" id="KW-0046">Antibiotic resistance</keyword>
<feature type="compositionally biased region" description="Basic and acidic residues" evidence="8">
    <location>
        <begin position="475"/>
        <end position="486"/>
    </location>
</feature>
<evidence type="ECO:0000256" key="7">
    <source>
        <dbReference type="ARBA" id="ARBA00023251"/>
    </source>
</evidence>
<comment type="subcellular location">
    <subcellularLocation>
        <location evidence="1">Cell membrane</location>
        <topology evidence="1">Multi-pass membrane protein</topology>
    </subcellularLocation>
</comment>
<feature type="transmembrane region" description="Helical" evidence="9">
    <location>
        <begin position="296"/>
        <end position="316"/>
    </location>
</feature>
<gene>
    <name evidence="11" type="ORF">ABZ508_05905</name>
</gene>
<dbReference type="Pfam" id="PF07690">
    <property type="entry name" value="MFS_1"/>
    <property type="match status" value="1"/>
</dbReference>